<keyword evidence="2" id="KW-0472">Membrane</keyword>
<gene>
    <name evidence="3" type="ORF">Cha6605_6356</name>
</gene>
<geneLocation type="plasmid" evidence="3 4">
    <name>pCHA6605.01</name>
</geneLocation>
<feature type="transmembrane region" description="Helical" evidence="2">
    <location>
        <begin position="6"/>
        <end position="22"/>
    </location>
</feature>
<sequence>MHSLFLRFIVLVSAGILIYEMIKGEFNLILETSNFMDLIIIIIAMCGLFLGISIPETPISDSASTDAVTSLAKVAPPAQTRTDEESKNEDN</sequence>
<feature type="transmembrane region" description="Helical" evidence="2">
    <location>
        <begin position="34"/>
        <end position="54"/>
    </location>
</feature>
<dbReference type="KEGG" id="cmp:Cha6605_6356"/>
<keyword evidence="2" id="KW-0812">Transmembrane</keyword>
<organism evidence="3 4">
    <name type="scientific">Chamaesiphon minutus (strain ATCC 27169 / PCC 6605)</name>
    <dbReference type="NCBI Taxonomy" id="1173020"/>
    <lineage>
        <taxon>Bacteria</taxon>
        <taxon>Bacillati</taxon>
        <taxon>Cyanobacteriota</taxon>
        <taxon>Cyanophyceae</taxon>
        <taxon>Gomontiellales</taxon>
        <taxon>Chamaesiphonaceae</taxon>
        <taxon>Chamaesiphon</taxon>
    </lineage>
</organism>
<evidence type="ECO:0000256" key="1">
    <source>
        <dbReference type="SAM" id="MobiDB-lite"/>
    </source>
</evidence>
<feature type="region of interest" description="Disordered" evidence="1">
    <location>
        <begin position="70"/>
        <end position="91"/>
    </location>
</feature>
<dbReference type="Proteomes" id="UP000010366">
    <property type="component" value="Plasmid pCHA6605.01"/>
</dbReference>
<accession>K9UR67</accession>
<reference evidence="3 4" key="1">
    <citation type="submission" date="2012-05" db="EMBL/GenBank/DDBJ databases">
        <title>Noncontiguous Finished plasmid 1 of genome of Chamaesiphon sp. PCC 6605.</title>
        <authorList>
            <consortium name="US DOE Joint Genome Institute"/>
            <person name="Gugger M."/>
            <person name="Coursin T."/>
            <person name="Rippka R."/>
            <person name="Tandeau De Marsac N."/>
            <person name="Huntemann M."/>
            <person name="Wei C.-L."/>
            <person name="Han J."/>
            <person name="Detter J.C."/>
            <person name="Han C."/>
            <person name="Tapia R."/>
            <person name="Chen A."/>
            <person name="Kyrpides N."/>
            <person name="Mavromatis K."/>
            <person name="Markowitz V."/>
            <person name="Szeto E."/>
            <person name="Ivanova N."/>
            <person name="Pagani I."/>
            <person name="Pati A."/>
            <person name="Goodwin L."/>
            <person name="Nordberg H.P."/>
            <person name="Cantor M.N."/>
            <person name="Hua S.X."/>
            <person name="Woyke T."/>
            <person name="Kerfeld C.A."/>
        </authorList>
    </citation>
    <scope>NUCLEOTIDE SEQUENCE [LARGE SCALE GENOMIC DNA]</scope>
    <source>
        <strain evidence="4">ATCC 27169 / PCC 6605</strain>
        <plasmid evidence="4">Plasmid pCHA6605.01</plasmid>
    </source>
</reference>
<keyword evidence="3" id="KW-0614">Plasmid</keyword>
<dbReference type="AlphaFoldDB" id="K9UR67"/>
<protein>
    <submittedName>
        <fullName evidence="3">Uncharacterized protein</fullName>
    </submittedName>
</protein>
<evidence type="ECO:0000313" key="3">
    <source>
        <dbReference type="EMBL" id="AFY97178.1"/>
    </source>
</evidence>
<evidence type="ECO:0000256" key="2">
    <source>
        <dbReference type="SAM" id="Phobius"/>
    </source>
</evidence>
<dbReference type="RefSeq" id="WP_015329062.1">
    <property type="nucleotide sequence ID" value="NC_020053.1"/>
</dbReference>
<dbReference type="EMBL" id="CP003601">
    <property type="protein sequence ID" value="AFY97178.1"/>
    <property type="molecule type" value="Genomic_DNA"/>
</dbReference>
<keyword evidence="2" id="KW-1133">Transmembrane helix</keyword>
<dbReference type="HOGENOM" id="CLU_2421602_0_0_3"/>
<name>K9UR67_CHAP6</name>
<keyword evidence="4" id="KW-1185">Reference proteome</keyword>
<proteinExistence type="predicted"/>
<evidence type="ECO:0000313" key="4">
    <source>
        <dbReference type="Proteomes" id="UP000010366"/>
    </source>
</evidence>
<feature type="compositionally biased region" description="Basic and acidic residues" evidence="1">
    <location>
        <begin position="81"/>
        <end position="91"/>
    </location>
</feature>